<dbReference type="InterPro" id="IPR036179">
    <property type="entry name" value="Ig-like_dom_sf"/>
</dbReference>
<feature type="compositionally biased region" description="Basic and acidic residues" evidence="11">
    <location>
        <begin position="113"/>
        <end position="128"/>
    </location>
</feature>
<organism evidence="13 14">
    <name type="scientific">Pieris macdunnoughi</name>
    <dbReference type="NCBI Taxonomy" id="345717"/>
    <lineage>
        <taxon>Eukaryota</taxon>
        <taxon>Metazoa</taxon>
        <taxon>Ecdysozoa</taxon>
        <taxon>Arthropoda</taxon>
        <taxon>Hexapoda</taxon>
        <taxon>Insecta</taxon>
        <taxon>Pterygota</taxon>
        <taxon>Neoptera</taxon>
        <taxon>Endopterygota</taxon>
        <taxon>Lepidoptera</taxon>
        <taxon>Glossata</taxon>
        <taxon>Ditrysia</taxon>
        <taxon>Papilionoidea</taxon>
        <taxon>Pieridae</taxon>
        <taxon>Pierinae</taxon>
        <taxon>Pieris</taxon>
    </lineage>
</organism>
<keyword evidence="2" id="KW-0812">Transmembrane</keyword>
<keyword evidence="9" id="KW-0325">Glycoprotein</keyword>
<dbReference type="AlphaFoldDB" id="A0A821RKW0"/>
<keyword evidence="7" id="KW-1015">Disulfide bond</keyword>
<comment type="caution">
    <text evidence="13">The sequence shown here is derived from an EMBL/GenBank/DDBJ whole genome shotgun (WGS) entry which is preliminary data.</text>
</comment>
<dbReference type="InterPro" id="IPR052615">
    <property type="entry name" value="FGFRL"/>
</dbReference>
<keyword evidence="4" id="KW-0677">Repeat</keyword>
<keyword evidence="6" id="KW-0472">Membrane</keyword>
<dbReference type="GO" id="GO:0017134">
    <property type="term" value="F:fibroblast growth factor binding"/>
    <property type="evidence" value="ECO:0007669"/>
    <property type="project" value="TreeGrafter"/>
</dbReference>
<dbReference type="InterPro" id="IPR007110">
    <property type="entry name" value="Ig-like_dom"/>
</dbReference>
<evidence type="ECO:0000259" key="12">
    <source>
        <dbReference type="PROSITE" id="PS50835"/>
    </source>
</evidence>
<feature type="region of interest" description="Disordered" evidence="11">
    <location>
        <begin position="93"/>
        <end position="128"/>
    </location>
</feature>
<feature type="domain" description="Ig-like" evidence="12">
    <location>
        <begin position="1"/>
        <end position="54"/>
    </location>
</feature>
<dbReference type="InterPro" id="IPR003599">
    <property type="entry name" value="Ig_sub"/>
</dbReference>
<dbReference type="GO" id="GO:0005007">
    <property type="term" value="F:fibroblast growth factor receptor activity"/>
    <property type="evidence" value="ECO:0007669"/>
    <property type="project" value="TreeGrafter"/>
</dbReference>
<dbReference type="GO" id="GO:0005886">
    <property type="term" value="C:plasma membrane"/>
    <property type="evidence" value="ECO:0007669"/>
    <property type="project" value="TreeGrafter"/>
</dbReference>
<accession>A0A821RKW0</accession>
<evidence type="ECO:0000256" key="2">
    <source>
        <dbReference type="ARBA" id="ARBA00022692"/>
    </source>
</evidence>
<evidence type="ECO:0000256" key="4">
    <source>
        <dbReference type="ARBA" id="ARBA00022737"/>
    </source>
</evidence>
<name>A0A821RKW0_9NEOP</name>
<evidence type="ECO:0000256" key="3">
    <source>
        <dbReference type="ARBA" id="ARBA00022729"/>
    </source>
</evidence>
<keyword evidence="3" id="KW-0732">Signal</keyword>
<evidence type="ECO:0000256" key="1">
    <source>
        <dbReference type="ARBA" id="ARBA00004167"/>
    </source>
</evidence>
<evidence type="ECO:0000256" key="5">
    <source>
        <dbReference type="ARBA" id="ARBA00022989"/>
    </source>
</evidence>
<evidence type="ECO:0000256" key="8">
    <source>
        <dbReference type="ARBA" id="ARBA00023170"/>
    </source>
</evidence>
<dbReference type="SMART" id="SM00408">
    <property type="entry name" value="IGc2"/>
    <property type="match status" value="1"/>
</dbReference>
<evidence type="ECO:0000256" key="6">
    <source>
        <dbReference type="ARBA" id="ARBA00023136"/>
    </source>
</evidence>
<evidence type="ECO:0000313" key="14">
    <source>
        <dbReference type="Proteomes" id="UP000663880"/>
    </source>
</evidence>
<evidence type="ECO:0000256" key="7">
    <source>
        <dbReference type="ARBA" id="ARBA00023157"/>
    </source>
</evidence>
<dbReference type="Proteomes" id="UP000663880">
    <property type="component" value="Unassembled WGS sequence"/>
</dbReference>
<keyword evidence="14" id="KW-1185">Reference proteome</keyword>
<dbReference type="PROSITE" id="PS50835">
    <property type="entry name" value="IG_LIKE"/>
    <property type="match status" value="2"/>
</dbReference>
<evidence type="ECO:0000313" key="13">
    <source>
        <dbReference type="EMBL" id="CAF4841436.1"/>
    </source>
</evidence>
<keyword evidence="5" id="KW-1133">Transmembrane helix</keyword>
<evidence type="ECO:0000256" key="9">
    <source>
        <dbReference type="ARBA" id="ARBA00023180"/>
    </source>
</evidence>
<sequence length="310" mass="35864">MPAVRWFFDGKPIENQGKNRLMQQRQWLRIKGFRAKDAGVYACQNEEDESKEISVTIKHKPEIDADIEEYQSDDVQRPMPEILSQHSAQLVENNTIDETHKEYDAKDDDPDERNEKEHLNYGHVDNTKSKYEPKFKHPLKMYNMEMKPAGSSIRFKCAAEGNPMPNITWYKNNVTPISRSYFKPSYGKWLMSLDELTKADNGNYTCKVCNELGCIQHVYTLQIQERYPSSPYIKEGYPGNITVLVNDTVQLQCPPVSDLEPLVYWIRPFNTSLKDAEVGPSDSPPPVGDRIEVFDYVLVVEFWSLTTRVL</sequence>
<dbReference type="SUPFAM" id="SSF48726">
    <property type="entry name" value="Immunoglobulin"/>
    <property type="match status" value="3"/>
</dbReference>
<keyword evidence="10" id="KW-0393">Immunoglobulin domain</keyword>
<reference evidence="13" key="1">
    <citation type="submission" date="2021-02" db="EMBL/GenBank/DDBJ databases">
        <authorList>
            <person name="Steward A R."/>
        </authorList>
    </citation>
    <scope>NUCLEOTIDE SEQUENCE</scope>
</reference>
<feature type="domain" description="Ig-like" evidence="12">
    <location>
        <begin position="133"/>
        <end position="222"/>
    </location>
</feature>
<dbReference type="PANTHER" id="PTHR19890:SF10">
    <property type="entry name" value="FIBROBLAST GROWTH FACTOR RECEPTOR-LIKE 1"/>
    <property type="match status" value="1"/>
</dbReference>
<dbReference type="EMBL" id="CAJOBZ010000013">
    <property type="protein sequence ID" value="CAF4841436.1"/>
    <property type="molecule type" value="Genomic_DNA"/>
</dbReference>
<dbReference type="OrthoDB" id="5984265at2759"/>
<dbReference type="PANTHER" id="PTHR19890">
    <property type="entry name" value="FIBROBLAST GROWTH FACTOR RECEPTOR"/>
    <property type="match status" value="1"/>
</dbReference>
<evidence type="ECO:0000256" key="10">
    <source>
        <dbReference type="ARBA" id="ARBA00023319"/>
    </source>
</evidence>
<proteinExistence type="predicted"/>
<dbReference type="SMART" id="SM00409">
    <property type="entry name" value="IG"/>
    <property type="match status" value="1"/>
</dbReference>
<dbReference type="Gene3D" id="2.60.40.10">
    <property type="entry name" value="Immunoglobulins"/>
    <property type="match status" value="3"/>
</dbReference>
<gene>
    <name evidence="13" type="ORF">PMACD_LOCUS6203</name>
</gene>
<dbReference type="InterPro" id="IPR013783">
    <property type="entry name" value="Ig-like_fold"/>
</dbReference>
<dbReference type="FunFam" id="2.60.40.10:FF:000016">
    <property type="entry name" value="Fibroblast growth factor receptor"/>
    <property type="match status" value="1"/>
</dbReference>
<protein>
    <recommendedName>
        <fullName evidence="12">Ig-like domain-containing protein</fullName>
    </recommendedName>
</protein>
<dbReference type="InterPro" id="IPR003598">
    <property type="entry name" value="Ig_sub2"/>
</dbReference>
<evidence type="ECO:0000256" key="11">
    <source>
        <dbReference type="SAM" id="MobiDB-lite"/>
    </source>
</evidence>
<dbReference type="InterPro" id="IPR013098">
    <property type="entry name" value="Ig_I-set"/>
</dbReference>
<keyword evidence="8" id="KW-0675">Receptor</keyword>
<comment type="subcellular location">
    <subcellularLocation>
        <location evidence="1">Membrane</location>
        <topology evidence="1">Single-pass membrane protein</topology>
    </subcellularLocation>
</comment>
<dbReference type="Pfam" id="PF07679">
    <property type="entry name" value="I-set"/>
    <property type="match status" value="1"/>
</dbReference>